<dbReference type="SUPFAM" id="SSF52540">
    <property type="entry name" value="P-loop containing nucleoside triphosphate hydrolases"/>
    <property type="match status" value="2"/>
</dbReference>
<keyword evidence="2" id="KW-0813">Transport</keyword>
<feature type="domain" description="ABC transporter" evidence="11">
    <location>
        <begin position="368"/>
        <end position="601"/>
    </location>
</feature>
<dbReference type="GO" id="GO:0015421">
    <property type="term" value="F:ABC-type oligopeptide transporter activity"/>
    <property type="evidence" value="ECO:0007669"/>
    <property type="project" value="TreeGrafter"/>
</dbReference>
<feature type="transmembrane region" description="Helical" evidence="10">
    <location>
        <begin position="809"/>
        <end position="827"/>
    </location>
</feature>
<dbReference type="FunFam" id="3.40.50.300:FF:000604">
    <property type="entry name" value="ABC transporter B family member 28"/>
    <property type="match status" value="1"/>
</dbReference>
<sequence>MIKTRLVKLLSNSKKYIYLNIIVQWVSLVAQILAIFLITSFIADVFDNNGFLFFTNDRVNQTLFVNTNKITYNLTALGIVLFTLCLLIAIRMIAAKLLKRISFLASVNVKKLLRDRIYDKLLRLGPSYKEQISTAELVQLETEGVEQLETYFAKYLPQLFYSLIAPITLFLVLCHISLKASLLLLILVPLIPISIVIVQKIAKRLLSKYWDAYAKLGDSFLDNLNALTSLKLYMLDEIKQKEMDEEASNFRKITMKVLTMQLNSTSVMDIVAYGGAAVGMVVTIKEYFNGNIGLAGALSIILLASEFFIPLRLLGSYFHIAMNGMAASDKIFNLLDMPEPKQGNKELAKLDKASLSFMKHAKAESIFVNIENLKFAYDNNRQILDGLDLTLPAGSFISLVGESGSGKSTVASLITAKHKNFTGSIKINGLNISDIKPESLASNITLVGTNSYIFTGTIRDNLLMAKSDASDEELLDALEKVNLKNLVMLRDGLDTKINERATNLSGGQAQRLCVARAFLADTPMYIFDEATSNIDAESEEIIMRVIKEIAKTKTVLLISHRLKNVVDSDCIYMLDKGRIVEAGKHQELILNVDDNKTKDENYGAYARLFDAQAKLENFKKKSDSEIKVIDARAGVCLYDDLNKDRAKEIANAKKLEEERRQKEEIELALKEKQLRAEALNRVHNKLYETKSYVKKDYYDNIEYHRNLSYRKNSLEDQLDNPNNNMINSEIKKPKEISNLALISKLASLTKPLMGIMGLAILLGSVGYLAAISLSIIASGLIVENWGSSYAVTGLYGSITCGLTSKERNVVCIILIIIAVLRGFLHYAEQYCNHYIAFKLLAIIRHKVFENLRRLAPAKLDNKERGNLISIITSDIELLEVFYAHTISPVAIAFIVSLISVIFLAHYSMILGVIAAVAYIIVAVIIPLVNGKLSSNAGEKVRDIFGQLNSLNLDSIRGIDETIQYGDGLNRRLKLAKESKRLSFYQEDLANYAASSSMMTEMVILVASYLVFVVALNLAGSRDITFANAIVATVTMMSSFGPCVALSSLSNNLNQTFASAKRVISIIEEEPETKDVLDGKDLEILDEDSNKKFKNKNEILVSQLSFAYNDKEILRDYNAVFEAGKITGIHGESGCGKSTLLKLIMRYFKPNKGEITIAGTNLDQINTASLRTNIAFVSQETELINDTIAANIAFGKYNASREEIIEAAKRASIHEFIQGLDNSYDTVIGELGERLSSGEKQRIGLARAFLSDAPIILLDEPTSNLDSLNEGIILESLSKMAKGKTIIIVSHRESTMNAVDTKIIM</sequence>
<feature type="domain" description="ABC transporter" evidence="11">
    <location>
        <begin position="1098"/>
        <end position="1304"/>
    </location>
</feature>
<keyword evidence="9" id="KW-0175">Coiled coil</keyword>
<dbReference type="InterPro" id="IPR027417">
    <property type="entry name" value="P-loop_NTPase"/>
</dbReference>
<keyword evidence="7 10" id="KW-1133">Transmembrane helix</keyword>
<evidence type="ECO:0000256" key="6">
    <source>
        <dbReference type="ARBA" id="ARBA00022840"/>
    </source>
</evidence>
<feature type="transmembrane region" description="Helical" evidence="10">
    <location>
        <begin position="159"/>
        <end position="178"/>
    </location>
</feature>
<feature type="transmembrane region" description="Helical" evidence="10">
    <location>
        <begin position="1001"/>
        <end position="1018"/>
    </location>
</feature>
<proteinExistence type="predicted"/>
<evidence type="ECO:0000256" key="1">
    <source>
        <dbReference type="ARBA" id="ARBA00004651"/>
    </source>
</evidence>
<keyword evidence="4 10" id="KW-0812">Transmembrane</keyword>
<dbReference type="InterPro" id="IPR017871">
    <property type="entry name" value="ABC_transporter-like_CS"/>
</dbReference>
<evidence type="ECO:0000259" key="11">
    <source>
        <dbReference type="PROSITE" id="PS50893"/>
    </source>
</evidence>
<evidence type="ECO:0000256" key="9">
    <source>
        <dbReference type="SAM" id="Coils"/>
    </source>
</evidence>
<keyword evidence="8 10" id="KW-0472">Membrane</keyword>
<reference evidence="13 14" key="1">
    <citation type="submission" date="2016-10" db="EMBL/GenBank/DDBJ databases">
        <authorList>
            <person name="de Groot N.N."/>
        </authorList>
    </citation>
    <scope>NUCLEOTIDE SEQUENCE [LARGE SCALE GENOMIC DNA]</scope>
    <source>
        <strain evidence="13 14">D15d</strain>
    </source>
</reference>
<dbReference type="GO" id="GO:0005737">
    <property type="term" value="C:cytoplasm"/>
    <property type="evidence" value="ECO:0007669"/>
    <property type="project" value="UniProtKB-ARBA"/>
</dbReference>
<feature type="transmembrane region" description="Helical" evidence="10">
    <location>
        <begin position="752"/>
        <end position="779"/>
    </location>
</feature>
<dbReference type="InterPro" id="IPR036640">
    <property type="entry name" value="ABC1_TM_sf"/>
</dbReference>
<gene>
    <name evidence="13" type="ORF">SAMN05216537_11330</name>
</gene>
<accession>A0A1H5W192</accession>
<dbReference type="CDD" id="cd18781">
    <property type="entry name" value="ABC_6TM_AarD_CydDC_like"/>
    <property type="match status" value="1"/>
</dbReference>
<evidence type="ECO:0000256" key="5">
    <source>
        <dbReference type="ARBA" id="ARBA00022741"/>
    </source>
</evidence>
<dbReference type="Pfam" id="PF00005">
    <property type="entry name" value="ABC_tran"/>
    <property type="match status" value="2"/>
</dbReference>
<dbReference type="PANTHER" id="PTHR43394:SF1">
    <property type="entry name" value="ATP-BINDING CASSETTE SUB-FAMILY B MEMBER 10, MITOCHONDRIAL"/>
    <property type="match status" value="1"/>
</dbReference>
<dbReference type="Proteomes" id="UP000236726">
    <property type="component" value="Unassembled WGS sequence"/>
</dbReference>
<keyword evidence="14" id="KW-1185">Reference proteome</keyword>
<name>A0A1H5W192_9FIRM</name>
<protein>
    <submittedName>
        <fullName evidence="13">ATP-binding cassette, subfamily B</fullName>
    </submittedName>
</protein>
<dbReference type="Gene3D" id="3.40.50.300">
    <property type="entry name" value="P-loop containing nucleotide triphosphate hydrolases"/>
    <property type="match status" value="2"/>
</dbReference>
<evidence type="ECO:0000256" key="2">
    <source>
        <dbReference type="ARBA" id="ARBA00022448"/>
    </source>
</evidence>
<dbReference type="InterPro" id="IPR003593">
    <property type="entry name" value="AAA+_ATPase"/>
</dbReference>
<keyword evidence="6 13" id="KW-0067">ATP-binding</keyword>
<dbReference type="PANTHER" id="PTHR43394">
    <property type="entry name" value="ATP-DEPENDENT PERMEASE MDL1, MITOCHONDRIAL"/>
    <property type="match status" value="1"/>
</dbReference>
<comment type="subcellular location">
    <subcellularLocation>
        <location evidence="1">Cell membrane</location>
        <topology evidence="1">Multi-pass membrane protein</topology>
    </subcellularLocation>
</comment>
<dbReference type="GO" id="GO:0005524">
    <property type="term" value="F:ATP binding"/>
    <property type="evidence" value="ECO:0007669"/>
    <property type="project" value="UniProtKB-KW"/>
</dbReference>
<feature type="transmembrane region" description="Helical" evidence="10">
    <location>
        <begin position="294"/>
        <end position="315"/>
    </location>
</feature>
<dbReference type="EMBL" id="FNUL01000013">
    <property type="protein sequence ID" value="SEF92911.1"/>
    <property type="molecule type" value="Genomic_DNA"/>
</dbReference>
<feature type="transmembrane region" description="Helical" evidence="10">
    <location>
        <begin position="21"/>
        <end position="43"/>
    </location>
</feature>
<dbReference type="GO" id="GO:0016887">
    <property type="term" value="F:ATP hydrolysis activity"/>
    <property type="evidence" value="ECO:0007669"/>
    <property type="project" value="InterPro"/>
</dbReference>
<feature type="transmembrane region" description="Helical" evidence="10">
    <location>
        <begin position="1025"/>
        <end position="1048"/>
    </location>
</feature>
<dbReference type="InterPro" id="IPR011527">
    <property type="entry name" value="ABC1_TM_dom"/>
</dbReference>
<evidence type="ECO:0000256" key="10">
    <source>
        <dbReference type="SAM" id="Phobius"/>
    </source>
</evidence>
<dbReference type="GO" id="GO:0005886">
    <property type="term" value="C:plasma membrane"/>
    <property type="evidence" value="ECO:0007669"/>
    <property type="project" value="UniProtKB-SubCell"/>
</dbReference>
<evidence type="ECO:0000313" key="13">
    <source>
        <dbReference type="EMBL" id="SEF92911.1"/>
    </source>
</evidence>
<feature type="transmembrane region" description="Helical" evidence="10">
    <location>
        <begin position="909"/>
        <end position="928"/>
    </location>
</feature>
<organism evidence="13 14">
    <name type="scientific">Lachnospira multipara</name>
    <dbReference type="NCBI Taxonomy" id="28051"/>
    <lineage>
        <taxon>Bacteria</taxon>
        <taxon>Bacillati</taxon>
        <taxon>Bacillota</taxon>
        <taxon>Clostridia</taxon>
        <taxon>Lachnospirales</taxon>
        <taxon>Lachnospiraceae</taxon>
        <taxon>Lachnospira</taxon>
    </lineage>
</organism>
<dbReference type="Pfam" id="PF00664">
    <property type="entry name" value="ABC_membrane"/>
    <property type="match status" value="2"/>
</dbReference>
<dbReference type="PROSITE" id="PS00211">
    <property type="entry name" value="ABC_TRANSPORTER_1"/>
    <property type="match status" value="2"/>
</dbReference>
<feature type="transmembrane region" description="Helical" evidence="10">
    <location>
        <begin position="70"/>
        <end position="90"/>
    </location>
</feature>
<feature type="transmembrane region" description="Helical" evidence="10">
    <location>
        <begin position="881"/>
        <end position="902"/>
    </location>
</feature>
<keyword evidence="5" id="KW-0547">Nucleotide-binding</keyword>
<feature type="transmembrane region" description="Helical" evidence="10">
    <location>
        <begin position="184"/>
        <end position="202"/>
    </location>
</feature>
<evidence type="ECO:0000256" key="3">
    <source>
        <dbReference type="ARBA" id="ARBA00022475"/>
    </source>
</evidence>
<feature type="domain" description="ABC transmembrane type-1" evidence="12">
    <location>
        <begin position="21"/>
        <end position="323"/>
    </location>
</feature>
<evidence type="ECO:0000259" key="12">
    <source>
        <dbReference type="PROSITE" id="PS50929"/>
    </source>
</evidence>
<evidence type="ECO:0000256" key="7">
    <source>
        <dbReference type="ARBA" id="ARBA00022989"/>
    </source>
</evidence>
<feature type="domain" description="ABC transmembrane type-1" evidence="12">
    <location>
        <begin position="758"/>
        <end position="1054"/>
    </location>
</feature>
<evidence type="ECO:0000313" key="14">
    <source>
        <dbReference type="Proteomes" id="UP000236726"/>
    </source>
</evidence>
<dbReference type="Gene3D" id="1.20.1560.10">
    <property type="entry name" value="ABC transporter type 1, transmembrane domain"/>
    <property type="match status" value="2"/>
</dbReference>
<dbReference type="InterPro" id="IPR003439">
    <property type="entry name" value="ABC_transporter-like_ATP-bd"/>
</dbReference>
<evidence type="ECO:0000256" key="4">
    <source>
        <dbReference type="ARBA" id="ARBA00022692"/>
    </source>
</evidence>
<dbReference type="FunFam" id="3.40.50.300:FF:000854">
    <property type="entry name" value="Multidrug ABC transporter ATP-binding protein"/>
    <property type="match status" value="1"/>
</dbReference>
<evidence type="ECO:0000256" key="8">
    <source>
        <dbReference type="ARBA" id="ARBA00023136"/>
    </source>
</evidence>
<dbReference type="InterPro" id="IPR039421">
    <property type="entry name" value="Type_1_exporter"/>
</dbReference>
<keyword evidence="3" id="KW-1003">Cell membrane</keyword>
<dbReference type="SMART" id="SM00382">
    <property type="entry name" value="AAA"/>
    <property type="match status" value="2"/>
</dbReference>
<dbReference type="PROSITE" id="PS50893">
    <property type="entry name" value="ABC_TRANSPORTER_2"/>
    <property type="match status" value="2"/>
</dbReference>
<dbReference type="SUPFAM" id="SSF90123">
    <property type="entry name" value="ABC transporter transmembrane region"/>
    <property type="match status" value="2"/>
</dbReference>
<feature type="coiled-coil region" evidence="9">
    <location>
        <begin position="638"/>
        <end position="682"/>
    </location>
</feature>
<dbReference type="PROSITE" id="PS50929">
    <property type="entry name" value="ABC_TM1F"/>
    <property type="match status" value="2"/>
</dbReference>